<keyword evidence="1" id="KW-0436">Ligase</keyword>
<dbReference type="GO" id="GO:0016874">
    <property type="term" value="F:ligase activity"/>
    <property type="evidence" value="ECO:0007669"/>
    <property type="project" value="UniProtKB-KW"/>
</dbReference>
<name>A0A4V2YVB7_9ACTN</name>
<accession>A0A4V2YVB7</accession>
<reference evidence="1 2" key="1">
    <citation type="submission" date="2019-03" db="EMBL/GenBank/DDBJ databases">
        <title>Draft genome sequences of novel Actinobacteria.</title>
        <authorList>
            <person name="Sahin N."/>
            <person name="Ay H."/>
            <person name="Saygin H."/>
        </authorList>
    </citation>
    <scope>NUCLEOTIDE SEQUENCE [LARGE SCALE GENOMIC DNA]</scope>
    <source>
        <strain evidence="1 2">DSM 45941</strain>
    </source>
</reference>
<dbReference type="OrthoDB" id="4541754at2"/>
<dbReference type="SUPFAM" id="SSF55144">
    <property type="entry name" value="LigT-like"/>
    <property type="match status" value="1"/>
</dbReference>
<proteinExistence type="predicted"/>
<sequence>MPERMSDHWWWRPGVRPGRHLLVWHILPDDQPEVRDLVRHCQNKLASINGLDLIPGEWLHMTTQIVGFEDEVPAEENEAMVAGTIHRLATIPPIEVEFGKLWMHSEAVMLGSRPSRALHPIRQAIRDATAQAVTVHQLDDEPDWTPHISIAYSNTDRSARPIIDALDLRPDPVPLRVAQVHLVAQQRVGHLYRWKRLTTAELKG</sequence>
<evidence type="ECO:0000313" key="1">
    <source>
        <dbReference type="EMBL" id="TDD80867.1"/>
    </source>
</evidence>
<evidence type="ECO:0000313" key="2">
    <source>
        <dbReference type="Proteomes" id="UP000295578"/>
    </source>
</evidence>
<dbReference type="Gene3D" id="3.90.1140.10">
    <property type="entry name" value="Cyclic phosphodiesterase"/>
    <property type="match status" value="1"/>
</dbReference>
<dbReference type="RefSeq" id="WP_132198901.1">
    <property type="nucleotide sequence ID" value="NZ_SMKY01000085.1"/>
</dbReference>
<dbReference type="Pfam" id="PF13563">
    <property type="entry name" value="2_5_RNA_ligase2"/>
    <property type="match status" value="1"/>
</dbReference>
<protein>
    <submittedName>
        <fullName evidence="1">2'-5' RNA ligase family protein</fullName>
    </submittedName>
</protein>
<dbReference type="Proteomes" id="UP000295578">
    <property type="component" value="Unassembled WGS sequence"/>
</dbReference>
<dbReference type="EMBL" id="SMKY01000085">
    <property type="protein sequence ID" value="TDD80867.1"/>
    <property type="molecule type" value="Genomic_DNA"/>
</dbReference>
<dbReference type="AlphaFoldDB" id="A0A4V2YVB7"/>
<organism evidence="1 2">
    <name type="scientific">Actinomadura darangshiensis</name>
    <dbReference type="NCBI Taxonomy" id="705336"/>
    <lineage>
        <taxon>Bacteria</taxon>
        <taxon>Bacillati</taxon>
        <taxon>Actinomycetota</taxon>
        <taxon>Actinomycetes</taxon>
        <taxon>Streptosporangiales</taxon>
        <taxon>Thermomonosporaceae</taxon>
        <taxon>Actinomadura</taxon>
    </lineage>
</organism>
<keyword evidence="2" id="KW-1185">Reference proteome</keyword>
<dbReference type="InterPro" id="IPR009097">
    <property type="entry name" value="Cyclic_Pdiesterase"/>
</dbReference>
<gene>
    <name evidence="1" type="ORF">E1293_19715</name>
</gene>
<comment type="caution">
    <text evidence="1">The sequence shown here is derived from an EMBL/GenBank/DDBJ whole genome shotgun (WGS) entry which is preliminary data.</text>
</comment>